<dbReference type="CDD" id="cd03143">
    <property type="entry name" value="A4_beta-galactosidase_middle_domain"/>
    <property type="match status" value="1"/>
</dbReference>
<evidence type="ECO:0000256" key="7">
    <source>
        <dbReference type="ARBA" id="ARBA00023295"/>
    </source>
</evidence>
<dbReference type="Gene3D" id="3.40.50.880">
    <property type="match status" value="1"/>
</dbReference>
<protein>
    <recommendedName>
        <fullName evidence="3">beta-galactosidase</fullName>
        <ecNumber evidence="3">3.2.1.23</ecNumber>
    </recommendedName>
</protein>
<dbReference type="InterPro" id="IPR003476">
    <property type="entry name" value="Glyco_hydro_42"/>
</dbReference>
<keyword evidence="6" id="KW-0862">Zinc</keyword>
<dbReference type="InterPro" id="IPR013738">
    <property type="entry name" value="Beta_galactosidase_Trimer"/>
</dbReference>
<evidence type="ECO:0000256" key="4">
    <source>
        <dbReference type="ARBA" id="ARBA00022723"/>
    </source>
</evidence>
<evidence type="ECO:0000313" key="11">
    <source>
        <dbReference type="Proteomes" id="UP001500326"/>
    </source>
</evidence>
<dbReference type="InterPro" id="IPR029062">
    <property type="entry name" value="Class_I_gatase-like"/>
</dbReference>
<name>A0ABN2T0M3_9MICO</name>
<dbReference type="EMBL" id="BAAAOH010000001">
    <property type="protein sequence ID" value="GAA1996022.1"/>
    <property type="molecule type" value="Genomic_DNA"/>
</dbReference>
<organism evidence="10 11">
    <name type="scientific">Microbacterium pumilum</name>
    <dbReference type="NCBI Taxonomy" id="344165"/>
    <lineage>
        <taxon>Bacteria</taxon>
        <taxon>Bacillati</taxon>
        <taxon>Actinomycetota</taxon>
        <taxon>Actinomycetes</taxon>
        <taxon>Micrococcales</taxon>
        <taxon>Microbacteriaceae</taxon>
        <taxon>Microbacterium</taxon>
    </lineage>
</organism>
<dbReference type="Pfam" id="PF08532">
    <property type="entry name" value="Glyco_hydro_42M"/>
    <property type="match status" value="1"/>
</dbReference>
<dbReference type="InterPro" id="IPR017853">
    <property type="entry name" value="GH"/>
</dbReference>
<evidence type="ECO:0000259" key="8">
    <source>
        <dbReference type="Pfam" id="PF02449"/>
    </source>
</evidence>
<evidence type="ECO:0000313" key="10">
    <source>
        <dbReference type="EMBL" id="GAA1996022.1"/>
    </source>
</evidence>
<comment type="catalytic activity">
    <reaction evidence="1">
        <text>Hydrolysis of terminal non-reducing beta-D-galactose residues in beta-D-galactosides.</text>
        <dbReference type="EC" id="3.2.1.23"/>
    </reaction>
</comment>
<dbReference type="Pfam" id="PF02449">
    <property type="entry name" value="Glyco_hydro_42"/>
    <property type="match status" value="1"/>
</dbReference>
<evidence type="ECO:0000256" key="5">
    <source>
        <dbReference type="ARBA" id="ARBA00022801"/>
    </source>
</evidence>
<dbReference type="SUPFAM" id="SSF52317">
    <property type="entry name" value="Class I glutamine amidotransferase-like"/>
    <property type="match status" value="1"/>
</dbReference>
<gene>
    <name evidence="10" type="ORF">GCM10009777_35810</name>
</gene>
<sequence length="699" mass="77133">MVSLTNGYRPSGVLFGAAYYAEYHLADRLEVDLDLMKAAGFTVIRVGESVWSTWEPRDGEFDLDWLTPVLDGAYSRGIRVILGTPTYAVPPWLQVSHPEIAGERATGVRIPWGARQEVDFTHPVFRTYAERVIRAILERHARHPSVIGFQVDNEPGLELFHNEGVFAGFVESLRERYGDVETLNREWGLTYWSHRLTEWSQLWRPDGNTFPQYDLAWRRYQATLTTEFIAWQADLVDEFRRDDQFVMTCLAYPRPAVDDEKLNERLDITAGNPYYGTQDRLDALRSEPELSHWTTTGVAGLFRQADRLFSSKQSRYLVTETNAQSISGPDLNFPPYPGQLAQSAFALISRGAAMIEYWHWHTLPYGAETYWGGVLPHSLVPGRIYREAAELGAALGSIGDALDGYEPDADVAILWSNPSRFALQFTPPFQSGGGKDTRAYEHIIDSFHRGVVDSGRQARILHVDQAHGIGAAELATRFPVIVAAGLYITTDADLALLRDYAEQGGHLVMGVRTGYADDEARARVEVAPPGLSEAAGVRYDEYSNLDASIPVTGTDGLRTDSAAATLWLDGLIVDGAEVLARYEHPRFDEFPAVTTNRAGAGRVSVVGTVPSPEFASDIARWAAPTAIGSQLAGTTSLPVTVSSGLLPTGQRAWFVFNWGFPEQQITLSLPVTDLVTGAALEAGTALSLDAWSTKAFVSR</sequence>
<feature type="domain" description="Glycoside hydrolase family 42 N-terminal" evidence="8">
    <location>
        <begin position="19"/>
        <end position="396"/>
    </location>
</feature>
<proteinExistence type="inferred from homology"/>
<comment type="similarity">
    <text evidence="2">Belongs to the glycosyl hydrolase 42 family.</text>
</comment>
<evidence type="ECO:0000256" key="2">
    <source>
        <dbReference type="ARBA" id="ARBA00005940"/>
    </source>
</evidence>
<evidence type="ECO:0000256" key="3">
    <source>
        <dbReference type="ARBA" id="ARBA00012756"/>
    </source>
</evidence>
<dbReference type="PANTHER" id="PTHR36447:SF2">
    <property type="entry name" value="BETA-GALACTOSIDASE YESZ"/>
    <property type="match status" value="1"/>
</dbReference>
<dbReference type="InterPro" id="IPR013529">
    <property type="entry name" value="Glyco_hydro_42_N"/>
</dbReference>
<keyword evidence="4" id="KW-0479">Metal-binding</keyword>
<dbReference type="Gene3D" id="3.20.20.80">
    <property type="entry name" value="Glycosidases"/>
    <property type="match status" value="1"/>
</dbReference>
<evidence type="ECO:0000259" key="9">
    <source>
        <dbReference type="Pfam" id="PF08532"/>
    </source>
</evidence>
<dbReference type="EC" id="3.2.1.23" evidence="3"/>
<dbReference type="RefSeq" id="WP_344065500.1">
    <property type="nucleotide sequence ID" value="NZ_BAAAOH010000001.1"/>
</dbReference>
<keyword evidence="7" id="KW-0326">Glycosidase</keyword>
<feature type="domain" description="Beta-galactosidase trimerisation" evidence="9">
    <location>
        <begin position="409"/>
        <end position="619"/>
    </location>
</feature>
<evidence type="ECO:0000256" key="6">
    <source>
        <dbReference type="ARBA" id="ARBA00022833"/>
    </source>
</evidence>
<dbReference type="SUPFAM" id="SSF51445">
    <property type="entry name" value="(Trans)glycosidases"/>
    <property type="match status" value="1"/>
</dbReference>
<keyword evidence="5" id="KW-0378">Hydrolase</keyword>
<comment type="caution">
    <text evidence="10">The sequence shown here is derived from an EMBL/GenBank/DDBJ whole genome shotgun (WGS) entry which is preliminary data.</text>
</comment>
<accession>A0ABN2T0M3</accession>
<reference evidence="10 11" key="1">
    <citation type="journal article" date="2019" name="Int. J. Syst. Evol. Microbiol.">
        <title>The Global Catalogue of Microorganisms (GCM) 10K type strain sequencing project: providing services to taxonomists for standard genome sequencing and annotation.</title>
        <authorList>
            <consortium name="The Broad Institute Genomics Platform"/>
            <consortium name="The Broad Institute Genome Sequencing Center for Infectious Disease"/>
            <person name="Wu L."/>
            <person name="Ma J."/>
        </authorList>
    </citation>
    <scope>NUCLEOTIDE SEQUENCE [LARGE SCALE GENOMIC DNA]</scope>
    <source>
        <strain evidence="10 11">JCM 14902</strain>
    </source>
</reference>
<evidence type="ECO:0000256" key="1">
    <source>
        <dbReference type="ARBA" id="ARBA00001412"/>
    </source>
</evidence>
<dbReference type="Proteomes" id="UP001500326">
    <property type="component" value="Unassembled WGS sequence"/>
</dbReference>
<dbReference type="PANTHER" id="PTHR36447">
    <property type="entry name" value="BETA-GALACTOSIDASE GANA"/>
    <property type="match status" value="1"/>
</dbReference>
<keyword evidence="11" id="KW-1185">Reference proteome</keyword>